<accession>A0AAV7IUM6</accession>
<dbReference type="AlphaFoldDB" id="A0AAV7IUM6"/>
<gene>
    <name evidence="1" type="ORF">KQX54_011885</name>
</gene>
<proteinExistence type="predicted"/>
<reference evidence="1 2" key="1">
    <citation type="journal article" date="2021" name="J. Hered.">
        <title>A chromosome-level genome assembly of the parasitoid wasp, Cotesia glomerata (Hymenoptera: Braconidae).</title>
        <authorList>
            <person name="Pinto B.J."/>
            <person name="Weis J.J."/>
            <person name="Gamble T."/>
            <person name="Ode P.J."/>
            <person name="Paul R."/>
            <person name="Zaspel J.M."/>
        </authorList>
    </citation>
    <scope>NUCLEOTIDE SEQUENCE [LARGE SCALE GENOMIC DNA]</scope>
    <source>
        <strain evidence="1">CgM1</strain>
    </source>
</reference>
<protein>
    <submittedName>
        <fullName evidence="1">Uncharacterized protein</fullName>
    </submittedName>
</protein>
<evidence type="ECO:0000313" key="2">
    <source>
        <dbReference type="Proteomes" id="UP000826195"/>
    </source>
</evidence>
<sequence length="163" mass="17962">MPTLCGIGPKVRGFYYAKAVTGASNQRNHQAHPAPTGQGNANANSGELVKTAIDDLTKLFTDFGEQVQSTFNPRQFEIFFNEYNHIFSDQTKNKFNKVVSDIETARAQASLSGVSSDFKELIAAAGADISSVAQKYAKEIPNPSEVFERINNFVEEINEPKRN</sequence>
<organism evidence="1 2">
    <name type="scientific">Cotesia glomerata</name>
    <name type="common">Lepidopteran parasitic wasp</name>
    <name type="synonym">Apanteles glomeratus</name>
    <dbReference type="NCBI Taxonomy" id="32391"/>
    <lineage>
        <taxon>Eukaryota</taxon>
        <taxon>Metazoa</taxon>
        <taxon>Ecdysozoa</taxon>
        <taxon>Arthropoda</taxon>
        <taxon>Hexapoda</taxon>
        <taxon>Insecta</taxon>
        <taxon>Pterygota</taxon>
        <taxon>Neoptera</taxon>
        <taxon>Endopterygota</taxon>
        <taxon>Hymenoptera</taxon>
        <taxon>Apocrita</taxon>
        <taxon>Ichneumonoidea</taxon>
        <taxon>Braconidae</taxon>
        <taxon>Microgastrinae</taxon>
        <taxon>Cotesia</taxon>
    </lineage>
</organism>
<name>A0AAV7IUM6_COTGL</name>
<keyword evidence="2" id="KW-1185">Reference proteome</keyword>
<dbReference type="EMBL" id="JAHXZJ010000747">
    <property type="protein sequence ID" value="KAH0557802.1"/>
    <property type="molecule type" value="Genomic_DNA"/>
</dbReference>
<comment type="caution">
    <text evidence="1">The sequence shown here is derived from an EMBL/GenBank/DDBJ whole genome shotgun (WGS) entry which is preliminary data.</text>
</comment>
<dbReference type="Proteomes" id="UP000826195">
    <property type="component" value="Unassembled WGS sequence"/>
</dbReference>
<evidence type="ECO:0000313" key="1">
    <source>
        <dbReference type="EMBL" id="KAH0557802.1"/>
    </source>
</evidence>